<dbReference type="Gene3D" id="1.10.1780.10">
    <property type="entry name" value="Clp, N-terminal domain"/>
    <property type="match status" value="2"/>
</dbReference>
<keyword evidence="4" id="KW-1185">Reference proteome</keyword>
<feature type="domain" description="Clp R" evidence="2">
    <location>
        <begin position="2"/>
        <end position="204"/>
    </location>
</feature>
<organism evidence="3 4">
    <name type="scientific">Actinoplanes italicus</name>
    <dbReference type="NCBI Taxonomy" id="113567"/>
    <lineage>
        <taxon>Bacteria</taxon>
        <taxon>Bacillati</taxon>
        <taxon>Actinomycetota</taxon>
        <taxon>Actinomycetes</taxon>
        <taxon>Micromonosporales</taxon>
        <taxon>Micromonosporaceae</taxon>
        <taxon>Actinoplanes</taxon>
    </lineage>
</organism>
<dbReference type="AlphaFoldDB" id="A0A2T0K577"/>
<evidence type="ECO:0000313" key="4">
    <source>
        <dbReference type="Proteomes" id="UP000239415"/>
    </source>
</evidence>
<keyword evidence="1" id="KW-0677">Repeat</keyword>
<dbReference type="Proteomes" id="UP000239415">
    <property type="component" value="Unassembled WGS sequence"/>
</dbReference>
<reference evidence="3 4" key="1">
    <citation type="submission" date="2018-03" db="EMBL/GenBank/DDBJ databases">
        <title>Genomic Encyclopedia of Archaeal and Bacterial Type Strains, Phase II (KMG-II): from individual species to whole genera.</title>
        <authorList>
            <person name="Goeker M."/>
        </authorList>
    </citation>
    <scope>NUCLEOTIDE SEQUENCE [LARGE SCALE GENOMIC DNA]</scope>
    <source>
        <strain evidence="3 4">DSM 43146</strain>
    </source>
</reference>
<dbReference type="InterPro" id="IPR004176">
    <property type="entry name" value="Clp_R_N"/>
</dbReference>
<dbReference type="PROSITE" id="PS51903">
    <property type="entry name" value="CLP_R"/>
    <property type="match status" value="1"/>
</dbReference>
<dbReference type="EMBL" id="PVMZ01000014">
    <property type="protein sequence ID" value="PRX18069.1"/>
    <property type="molecule type" value="Genomic_DNA"/>
</dbReference>
<proteinExistence type="predicted"/>
<dbReference type="SUPFAM" id="SSF81923">
    <property type="entry name" value="Double Clp-N motif"/>
    <property type="match status" value="2"/>
</dbReference>
<evidence type="ECO:0000259" key="2">
    <source>
        <dbReference type="PROSITE" id="PS51903"/>
    </source>
</evidence>
<name>A0A2T0K577_9ACTN</name>
<dbReference type="RefSeq" id="WP_106324668.1">
    <property type="nucleotide sequence ID" value="NZ_BOMO01000112.1"/>
</dbReference>
<sequence>MFERFTKAARDVVIGAQTKARLLGHETIGTEHTLLSLVSQENPAVRDAFRGAGGEVDEDYVRAAIVRHVGDRSEASAIADRDAEDAAVLKSIGIDLDAVRAAIEENFGAGALRLPRPVPKKKGLFGRLTPATTSGHRPFSARNKKVLELSLREAIRLKHNFIAPEHIALGILREGQGLAMLILAERGADFDAARERLTQSLNTPAA</sequence>
<accession>A0A2T0K577</accession>
<dbReference type="InterPro" id="IPR036628">
    <property type="entry name" value="Clp_N_dom_sf"/>
</dbReference>
<gene>
    <name evidence="3" type="ORF">CLV67_114241</name>
</gene>
<evidence type="ECO:0000313" key="3">
    <source>
        <dbReference type="EMBL" id="PRX18069.1"/>
    </source>
</evidence>
<protein>
    <submittedName>
        <fullName evidence="3">ClpA/ClpB-like protein</fullName>
    </submittedName>
</protein>
<comment type="caution">
    <text evidence="3">The sequence shown here is derived from an EMBL/GenBank/DDBJ whole genome shotgun (WGS) entry which is preliminary data.</text>
</comment>
<dbReference type="Pfam" id="PF02861">
    <property type="entry name" value="Clp_N"/>
    <property type="match status" value="2"/>
</dbReference>
<evidence type="ECO:0000256" key="1">
    <source>
        <dbReference type="PROSITE-ProRule" id="PRU01251"/>
    </source>
</evidence>
<dbReference type="OrthoDB" id="3628183at2"/>